<sequence length="100" mass="11337">MEEINWHAAQTFLRRNQVGHRWRGQPQHPVAAALKLIIHRQDLRPPAAGFGLVDDSGQMRRFSACERQQGEDANLATDAHQLCDRLAMRSGIDVLRIGEQ</sequence>
<gene>
    <name evidence="1" type="ORF">Thi970DRAFT_01299</name>
</gene>
<protein>
    <submittedName>
        <fullName evidence="1">Uncharacterized protein</fullName>
    </submittedName>
</protein>
<evidence type="ECO:0000313" key="1">
    <source>
        <dbReference type="EMBL" id="EIC23625.1"/>
    </source>
</evidence>
<name>H8YYU9_9GAMM</name>
<proteinExistence type="predicted"/>
<evidence type="ECO:0000313" key="2">
    <source>
        <dbReference type="Proteomes" id="UP000002964"/>
    </source>
</evidence>
<accession>H8YYU9</accession>
<dbReference type="EMBL" id="JH603168">
    <property type="protein sequence ID" value="EIC23625.1"/>
    <property type="molecule type" value="Genomic_DNA"/>
</dbReference>
<keyword evidence="2" id="KW-1185">Reference proteome</keyword>
<dbReference type="HOGENOM" id="CLU_2304763_0_0_6"/>
<dbReference type="Proteomes" id="UP000002964">
    <property type="component" value="Unassembled WGS sequence"/>
</dbReference>
<dbReference type="AlphaFoldDB" id="H8YYU9"/>
<organism evidence="1 2">
    <name type="scientific">Thiorhodovibrio frisius</name>
    <dbReference type="NCBI Taxonomy" id="631362"/>
    <lineage>
        <taxon>Bacteria</taxon>
        <taxon>Pseudomonadati</taxon>
        <taxon>Pseudomonadota</taxon>
        <taxon>Gammaproteobacteria</taxon>
        <taxon>Chromatiales</taxon>
        <taxon>Chromatiaceae</taxon>
        <taxon>Thiorhodovibrio</taxon>
    </lineage>
</organism>
<reference evidence="2" key="1">
    <citation type="submission" date="2011-06" db="EMBL/GenBank/DDBJ databases">
        <authorList>
            <consortium name="US DOE Joint Genome Institute (JGI-PGF)"/>
            <person name="Lucas S."/>
            <person name="Han J."/>
            <person name="Lapidus A."/>
            <person name="Cheng J.-F."/>
            <person name="Goodwin L."/>
            <person name="Pitluck S."/>
            <person name="Peters L."/>
            <person name="Land M.L."/>
            <person name="Hauser L."/>
            <person name="Vogl K."/>
            <person name="Liu Z."/>
            <person name="Overmann J."/>
            <person name="Frigaard N.-U."/>
            <person name="Bryant D.A."/>
            <person name="Woyke T.J."/>
        </authorList>
    </citation>
    <scope>NUCLEOTIDE SEQUENCE [LARGE SCALE GENOMIC DNA]</scope>
    <source>
        <strain evidence="2">970</strain>
    </source>
</reference>
<reference evidence="1 2" key="2">
    <citation type="submission" date="2011-11" db="EMBL/GenBank/DDBJ databases">
        <authorList>
            <consortium name="US DOE Joint Genome Institute"/>
            <person name="Lucas S."/>
            <person name="Han J."/>
            <person name="Lapidus A."/>
            <person name="Cheng J.-F."/>
            <person name="Goodwin L."/>
            <person name="Pitluck S."/>
            <person name="Peters L."/>
            <person name="Ovchinnikova G."/>
            <person name="Zhang X."/>
            <person name="Detter J.C."/>
            <person name="Han C."/>
            <person name="Tapia R."/>
            <person name="Land M."/>
            <person name="Hauser L."/>
            <person name="Kyrpides N."/>
            <person name="Ivanova N."/>
            <person name="Pagani I."/>
            <person name="Vogl K."/>
            <person name="Liu Z."/>
            <person name="Overmann J."/>
            <person name="Frigaard N.-U."/>
            <person name="Bryant D."/>
            <person name="Woyke T."/>
        </authorList>
    </citation>
    <scope>NUCLEOTIDE SEQUENCE [LARGE SCALE GENOMIC DNA]</scope>
    <source>
        <strain evidence="1 2">970</strain>
    </source>
</reference>